<evidence type="ECO:0000256" key="5">
    <source>
        <dbReference type="ARBA" id="ARBA00022519"/>
    </source>
</evidence>
<dbReference type="Pfam" id="PF02254">
    <property type="entry name" value="TrkA_N"/>
    <property type="match status" value="1"/>
</dbReference>
<dbReference type="GO" id="GO:0005886">
    <property type="term" value="C:plasma membrane"/>
    <property type="evidence" value="ECO:0007669"/>
    <property type="project" value="UniProtKB-SubCell"/>
</dbReference>
<evidence type="ECO:0000256" key="12">
    <source>
        <dbReference type="SAM" id="MobiDB-lite"/>
    </source>
</evidence>
<comment type="subcellular location">
    <subcellularLocation>
        <location evidence="1">Cell inner membrane</location>
        <topology evidence="1">Multi-pass membrane protein</topology>
    </subcellularLocation>
</comment>
<evidence type="ECO:0000256" key="10">
    <source>
        <dbReference type="ARBA" id="ARBA00023065"/>
    </source>
</evidence>
<dbReference type="SUPFAM" id="SSF51735">
    <property type="entry name" value="NAD(P)-binding Rossmann-fold domains"/>
    <property type="match status" value="1"/>
</dbReference>
<evidence type="ECO:0000256" key="11">
    <source>
        <dbReference type="ARBA" id="ARBA00023136"/>
    </source>
</evidence>
<name>A0A0F9SMD3_9ZZZZ</name>
<dbReference type="EMBL" id="LAZR01000409">
    <property type="protein sequence ID" value="KKN70180.1"/>
    <property type="molecule type" value="Genomic_DNA"/>
</dbReference>
<dbReference type="InterPro" id="IPR036291">
    <property type="entry name" value="NAD(P)-bd_dom_sf"/>
</dbReference>
<feature type="transmembrane region" description="Helical" evidence="13">
    <location>
        <begin position="51"/>
        <end position="70"/>
    </location>
</feature>
<dbReference type="GO" id="GO:0015297">
    <property type="term" value="F:antiporter activity"/>
    <property type="evidence" value="ECO:0007669"/>
    <property type="project" value="UniProtKB-KW"/>
</dbReference>
<keyword evidence="7 13" id="KW-0812">Transmembrane</keyword>
<dbReference type="InterPro" id="IPR006153">
    <property type="entry name" value="Cation/H_exchanger_TM"/>
</dbReference>
<feature type="transmembrane region" description="Helical" evidence="13">
    <location>
        <begin position="6"/>
        <end position="22"/>
    </location>
</feature>
<dbReference type="InterPro" id="IPR003148">
    <property type="entry name" value="RCK_N"/>
</dbReference>
<dbReference type="GO" id="GO:0008324">
    <property type="term" value="F:monoatomic cation transmembrane transporter activity"/>
    <property type="evidence" value="ECO:0007669"/>
    <property type="project" value="InterPro"/>
</dbReference>
<evidence type="ECO:0000256" key="3">
    <source>
        <dbReference type="ARBA" id="ARBA00022449"/>
    </source>
</evidence>
<evidence type="ECO:0000256" key="8">
    <source>
        <dbReference type="ARBA" id="ARBA00022958"/>
    </source>
</evidence>
<keyword evidence="6" id="KW-0633">Potassium transport</keyword>
<dbReference type="FunFam" id="3.40.50.720:FF:000036">
    <property type="entry name" value="Glutathione-regulated potassium-efflux system protein KefB"/>
    <property type="match status" value="1"/>
</dbReference>
<feature type="transmembrane region" description="Helical" evidence="13">
    <location>
        <begin position="302"/>
        <end position="322"/>
    </location>
</feature>
<dbReference type="Pfam" id="PF00999">
    <property type="entry name" value="Na_H_Exchanger"/>
    <property type="match status" value="1"/>
</dbReference>
<keyword evidence="2" id="KW-0813">Transport</keyword>
<feature type="transmembrane region" description="Helical" evidence="13">
    <location>
        <begin position="220"/>
        <end position="239"/>
    </location>
</feature>
<feature type="compositionally biased region" description="Polar residues" evidence="12">
    <location>
        <begin position="594"/>
        <end position="605"/>
    </location>
</feature>
<dbReference type="PANTHER" id="PTHR46157">
    <property type="entry name" value="K(+) EFFLUX ANTIPORTER 3, CHLOROPLASTIC"/>
    <property type="match status" value="1"/>
</dbReference>
<keyword evidence="4" id="KW-1003">Cell membrane</keyword>
<evidence type="ECO:0000256" key="2">
    <source>
        <dbReference type="ARBA" id="ARBA00022448"/>
    </source>
</evidence>
<keyword evidence="11 13" id="KW-0472">Membrane</keyword>
<dbReference type="PROSITE" id="PS51201">
    <property type="entry name" value="RCK_N"/>
    <property type="match status" value="1"/>
</dbReference>
<dbReference type="PANTHER" id="PTHR46157:SF4">
    <property type="entry name" value="K(+) EFFLUX ANTIPORTER 3, CHLOROPLASTIC"/>
    <property type="match status" value="1"/>
</dbReference>
<dbReference type="GO" id="GO:0006813">
    <property type="term" value="P:potassium ion transport"/>
    <property type="evidence" value="ECO:0007669"/>
    <property type="project" value="UniProtKB-KW"/>
</dbReference>
<evidence type="ECO:0000256" key="6">
    <source>
        <dbReference type="ARBA" id="ARBA00022538"/>
    </source>
</evidence>
<keyword evidence="3" id="KW-0050">Antiport</keyword>
<gene>
    <name evidence="15" type="ORF">LCGC14_0433450</name>
</gene>
<evidence type="ECO:0000259" key="14">
    <source>
        <dbReference type="PROSITE" id="PS51201"/>
    </source>
</evidence>
<feature type="transmembrane region" description="Helical" evidence="13">
    <location>
        <begin position="187"/>
        <end position="208"/>
    </location>
</feature>
<feature type="compositionally biased region" description="Basic and acidic residues" evidence="12">
    <location>
        <begin position="616"/>
        <end position="629"/>
    </location>
</feature>
<feature type="transmembrane region" description="Helical" evidence="13">
    <location>
        <begin position="364"/>
        <end position="384"/>
    </location>
</feature>
<dbReference type="GO" id="GO:1902600">
    <property type="term" value="P:proton transmembrane transport"/>
    <property type="evidence" value="ECO:0007669"/>
    <property type="project" value="InterPro"/>
</dbReference>
<keyword evidence="10" id="KW-0406">Ion transport</keyword>
<feature type="transmembrane region" description="Helical" evidence="13">
    <location>
        <begin position="111"/>
        <end position="128"/>
    </location>
</feature>
<reference evidence="15" key="1">
    <citation type="journal article" date="2015" name="Nature">
        <title>Complex archaea that bridge the gap between prokaryotes and eukaryotes.</title>
        <authorList>
            <person name="Spang A."/>
            <person name="Saw J.H."/>
            <person name="Jorgensen S.L."/>
            <person name="Zaremba-Niedzwiedzka K."/>
            <person name="Martijn J."/>
            <person name="Lind A.E."/>
            <person name="van Eijk R."/>
            <person name="Schleper C."/>
            <person name="Guy L."/>
            <person name="Ettema T.J."/>
        </authorList>
    </citation>
    <scope>NUCLEOTIDE SEQUENCE</scope>
</reference>
<evidence type="ECO:0000256" key="4">
    <source>
        <dbReference type="ARBA" id="ARBA00022475"/>
    </source>
</evidence>
<dbReference type="InterPro" id="IPR038770">
    <property type="entry name" value="Na+/solute_symporter_sf"/>
</dbReference>
<proteinExistence type="predicted"/>
<evidence type="ECO:0000313" key="15">
    <source>
        <dbReference type="EMBL" id="KKN70180.1"/>
    </source>
</evidence>
<feature type="transmembrane region" description="Helical" evidence="13">
    <location>
        <begin position="27"/>
        <end position="45"/>
    </location>
</feature>
<evidence type="ECO:0000256" key="1">
    <source>
        <dbReference type="ARBA" id="ARBA00004429"/>
    </source>
</evidence>
<keyword evidence="5" id="KW-0997">Cell inner membrane</keyword>
<feature type="transmembrane region" description="Helical" evidence="13">
    <location>
        <begin position="82"/>
        <end position="105"/>
    </location>
</feature>
<keyword evidence="9 13" id="KW-1133">Transmembrane helix</keyword>
<keyword evidence="8" id="KW-0630">Potassium</keyword>
<sequence>MLEIALIYLAAAIVAVPIAKRVGLGSVLGYLIAGILIGPYALGVVGDQTDVMHFAEFGVVMMLFLVGLELQPSRLWTLRHSILGLGGLQVVLSAAAIFAFCYWFFAMHWQTALAIGLMLALSSTAIVLQSLEEKGWLKQEAGQNAFSVLLFQDIAIIPILALLPLLAFAPQTSTKEISDSIIASWPVWQQVCVSVAVIAAIIAGGKYVSAPLFRYIAQTHMREIFTIFALFLVVAIALVMQSIGLSPALGTFLAGVVLAESEFRHELEADIEPFKGLLLGLFFITVGASINFELLFNEFSTVIGLVVLLIVVKACILFALAVTFKINSKQQLLFALALAQGGEFAFVLLSVTTTLSILTPEQTSLVTLVVAVSMLIAPLLLMVYEQIQKRSSSALPEFDKPEQISTAKHVIIAGYGRFGQIMGRLLHAQGYEITVLDHSPSQIELLRRFGNTVFYGDAARQELLEAAGAHTAQMLVIAIDNPDKTIEIIKLAHKNYPQLKIVARAIDRRHAYQLLNLKVDAFNRETVDSAINLAVEALELLGNTKQDAERAGKLFRDHDRAAVLQLAALWGDDASYGVAVRQRMEDLKQVLQQDKQAQSDLNTCDSGDCEDGLTELADRPKKPDDAHLE</sequence>
<dbReference type="FunFam" id="1.20.1530.20:FF:000001">
    <property type="entry name" value="Glutathione-regulated potassium-efflux system protein KefB"/>
    <property type="match status" value="1"/>
</dbReference>
<accession>A0A0F9SMD3</accession>
<dbReference type="InterPro" id="IPR004771">
    <property type="entry name" value="K/H_exchanger"/>
</dbReference>
<feature type="domain" description="RCK N-terminal" evidence="14">
    <location>
        <begin position="407"/>
        <end position="531"/>
    </location>
</feature>
<dbReference type="AlphaFoldDB" id="A0A0F9SMD3"/>
<organism evidence="15">
    <name type="scientific">marine sediment metagenome</name>
    <dbReference type="NCBI Taxonomy" id="412755"/>
    <lineage>
        <taxon>unclassified sequences</taxon>
        <taxon>metagenomes</taxon>
        <taxon>ecological metagenomes</taxon>
    </lineage>
</organism>
<dbReference type="Gene3D" id="1.20.1530.20">
    <property type="match status" value="1"/>
</dbReference>
<evidence type="ECO:0000256" key="7">
    <source>
        <dbReference type="ARBA" id="ARBA00022692"/>
    </source>
</evidence>
<evidence type="ECO:0000256" key="13">
    <source>
        <dbReference type="SAM" id="Phobius"/>
    </source>
</evidence>
<protein>
    <recommendedName>
        <fullName evidence="14">RCK N-terminal domain-containing protein</fullName>
    </recommendedName>
</protein>
<evidence type="ECO:0000256" key="9">
    <source>
        <dbReference type="ARBA" id="ARBA00022989"/>
    </source>
</evidence>
<feature type="transmembrane region" description="Helical" evidence="13">
    <location>
        <begin position="148"/>
        <end position="167"/>
    </location>
</feature>
<dbReference type="NCBIfam" id="TIGR00932">
    <property type="entry name" value="2a37"/>
    <property type="match status" value="1"/>
</dbReference>
<feature type="region of interest" description="Disordered" evidence="12">
    <location>
        <begin position="594"/>
        <end position="629"/>
    </location>
</feature>
<comment type="caution">
    <text evidence="15">The sequence shown here is derived from an EMBL/GenBank/DDBJ whole genome shotgun (WGS) entry which is preliminary data.</text>
</comment>
<feature type="transmembrane region" description="Helical" evidence="13">
    <location>
        <begin position="276"/>
        <end position="296"/>
    </location>
</feature>
<dbReference type="Gene3D" id="3.40.50.720">
    <property type="entry name" value="NAD(P)-binding Rossmann-like Domain"/>
    <property type="match status" value="1"/>
</dbReference>
<feature type="transmembrane region" description="Helical" evidence="13">
    <location>
        <begin position="334"/>
        <end position="358"/>
    </location>
</feature>